<dbReference type="GeneID" id="17302318"/>
<dbReference type="SMART" id="SM00054">
    <property type="entry name" value="EFh"/>
    <property type="match status" value="3"/>
</dbReference>
<dbReference type="PaxDb" id="55529-EKX45698"/>
<keyword evidence="1" id="KW-0677">Repeat</keyword>
<feature type="domain" description="EF-hand" evidence="3">
    <location>
        <begin position="27"/>
        <end position="62"/>
    </location>
</feature>
<dbReference type="OrthoDB" id="435273at2759"/>
<dbReference type="Pfam" id="PF13499">
    <property type="entry name" value="EF-hand_7"/>
    <property type="match status" value="1"/>
</dbReference>
<dbReference type="Pfam" id="PF13833">
    <property type="entry name" value="EF-hand_8"/>
    <property type="match status" value="1"/>
</dbReference>
<dbReference type="PANTHER" id="PTHR23048">
    <property type="entry name" value="MYOSIN LIGHT CHAIN 1, 3"/>
    <property type="match status" value="1"/>
</dbReference>
<dbReference type="InterPro" id="IPR050230">
    <property type="entry name" value="CALM/Myosin/TropC-like"/>
</dbReference>
<reference evidence="5" key="3">
    <citation type="submission" date="2016-03" db="UniProtKB">
        <authorList>
            <consortium name="EnsemblProtists"/>
        </authorList>
    </citation>
    <scope>IDENTIFICATION</scope>
</reference>
<dbReference type="AlphaFoldDB" id="L1JAY3"/>
<evidence type="ECO:0000313" key="4">
    <source>
        <dbReference type="EMBL" id="EKX45698.1"/>
    </source>
</evidence>
<keyword evidence="6" id="KW-1185">Reference proteome</keyword>
<keyword evidence="2" id="KW-0106">Calcium</keyword>
<reference evidence="6" key="2">
    <citation type="submission" date="2012-11" db="EMBL/GenBank/DDBJ databases">
        <authorList>
            <person name="Kuo A."/>
            <person name="Curtis B.A."/>
            <person name="Tanifuji G."/>
            <person name="Burki F."/>
            <person name="Gruber A."/>
            <person name="Irimia M."/>
            <person name="Maruyama S."/>
            <person name="Arias M.C."/>
            <person name="Ball S.G."/>
            <person name="Gile G.H."/>
            <person name="Hirakawa Y."/>
            <person name="Hopkins J.F."/>
            <person name="Rensing S.A."/>
            <person name="Schmutz J."/>
            <person name="Symeonidi A."/>
            <person name="Elias M."/>
            <person name="Eveleigh R.J."/>
            <person name="Herman E.K."/>
            <person name="Klute M.J."/>
            <person name="Nakayama T."/>
            <person name="Obornik M."/>
            <person name="Reyes-Prieto A."/>
            <person name="Armbrust E.V."/>
            <person name="Aves S.J."/>
            <person name="Beiko R.G."/>
            <person name="Coutinho P."/>
            <person name="Dacks J.B."/>
            <person name="Durnford D.G."/>
            <person name="Fast N.M."/>
            <person name="Green B.R."/>
            <person name="Grisdale C."/>
            <person name="Hempe F."/>
            <person name="Henrissat B."/>
            <person name="Hoppner M.P."/>
            <person name="Ishida K.-I."/>
            <person name="Kim E."/>
            <person name="Koreny L."/>
            <person name="Kroth P.G."/>
            <person name="Liu Y."/>
            <person name="Malik S.-B."/>
            <person name="Maier U.G."/>
            <person name="McRose D."/>
            <person name="Mock T."/>
            <person name="Neilson J.A."/>
            <person name="Onodera N.T."/>
            <person name="Poole A.M."/>
            <person name="Pritham E.J."/>
            <person name="Richards T.A."/>
            <person name="Rocap G."/>
            <person name="Roy S.W."/>
            <person name="Sarai C."/>
            <person name="Schaack S."/>
            <person name="Shirato S."/>
            <person name="Slamovits C.H."/>
            <person name="Spencer D.F."/>
            <person name="Suzuki S."/>
            <person name="Worden A.Z."/>
            <person name="Zauner S."/>
            <person name="Barry K."/>
            <person name="Bell C."/>
            <person name="Bharti A.K."/>
            <person name="Crow J.A."/>
            <person name="Grimwood J."/>
            <person name="Kramer R."/>
            <person name="Lindquist E."/>
            <person name="Lucas S."/>
            <person name="Salamov A."/>
            <person name="McFadden G.I."/>
            <person name="Lane C.E."/>
            <person name="Keeling P.J."/>
            <person name="Gray M.W."/>
            <person name="Grigoriev I.V."/>
            <person name="Archibald J.M."/>
        </authorList>
    </citation>
    <scope>NUCLEOTIDE SEQUENCE</scope>
    <source>
        <strain evidence="6">CCMP2712</strain>
    </source>
</reference>
<dbReference type="RefSeq" id="XP_005832678.1">
    <property type="nucleotide sequence ID" value="XM_005832621.1"/>
</dbReference>
<dbReference type="InterPro" id="IPR002048">
    <property type="entry name" value="EF_hand_dom"/>
</dbReference>
<dbReference type="CDD" id="cd00051">
    <property type="entry name" value="EFh"/>
    <property type="match status" value="1"/>
</dbReference>
<dbReference type="STRING" id="905079.L1JAY3"/>
<organism evidence="4">
    <name type="scientific">Guillardia theta (strain CCMP2712)</name>
    <name type="common">Cryptophyte</name>
    <dbReference type="NCBI Taxonomy" id="905079"/>
    <lineage>
        <taxon>Eukaryota</taxon>
        <taxon>Cryptophyceae</taxon>
        <taxon>Pyrenomonadales</taxon>
        <taxon>Geminigeraceae</taxon>
        <taxon>Guillardia</taxon>
    </lineage>
</organism>
<dbReference type="Proteomes" id="UP000011087">
    <property type="component" value="Unassembled WGS sequence"/>
</dbReference>
<evidence type="ECO:0000313" key="5">
    <source>
        <dbReference type="EnsemblProtists" id="EKX45698"/>
    </source>
</evidence>
<dbReference type="InterPro" id="IPR011992">
    <property type="entry name" value="EF-hand-dom_pair"/>
</dbReference>
<evidence type="ECO:0000313" key="6">
    <source>
        <dbReference type="Proteomes" id="UP000011087"/>
    </source>
</evidence>
<accession>L1JAY3</accession>
<dbReference type="PROSITE" id="PS50222">
    <property type="entry name" value="EF_HAND_2"/>
    <property type="match status" value="2"/>
</dbReference>
<proteinExistence type="predicted"/>
<dbReference type="SUPFAM" id="SSF47473">
    <property type="entry name" value="EF-hand"/>
    <property type="match status" value="1"/>
</dbReference>
<dbReference type="PROSITE" id="PS00018">
    <property type="entry name" value="EF_HAND_1"/>
    <property type="match status" value="1"/>
</dbReference>
<dbReference type="HOGENOM" id="CLU_061288_2_0_1"/>
<dbReference type="EMBL" id="JH992998">
    <property type="protein sequence ID" value="EKX45698.1"/>
    <property type="molecule type" value="Genomic_DNA"/>
</dbReference>
<evidence type="ECO:0000256" key="2">
    <source>
        <dbReference type="ARBA" id="ARBA00022837"/>
    </source>
</evidence>
<gene>
    <name evidence="4" type="ORF">GUITHDRAFT_108572</name>
</gene>
<feature type="domain" description="EF-hand" evidence="3">
    <location>
        <begin position="63"/>
        <end position="98"/>
    </location>
</feature>
<dbReference type="InterPro" id="IPR018247">
    <property type="entry name" value="EF_Hand_1_Ca_BS"/>
</dbReference>
<dbReference type="eggNOG" id="KOG0027">
    <property type="taxonomic scope" value="Eukaryota"/>
</dbReference>
<name>L1JAY3_GUITC</name>
<dbReference type="FunFam" id="1.10.238.10:FF:000178">
    <property type="entry name" value="Calmodulin-2 A"/>
    <property type="match status" value="1"/>
</dbReference>
<dbReference type="PANTHER" id="PTHR23048:SF0">
    <property type="entry name" value="CALMODULIN LIKE 3"/>
    <property type="match status" value="1"/>
</dbReference>
<dbReference type="EnsemblProtists" id="EKX45698">
    <property type="protein sequence ID" value="EKX45698"/>
    <property type="gene ID" value="GUITHDRAFT_108572"/>
</dbReference>
<dbReference type="GO" id="GO:0005509">
    <property type="term" value="F:calcium ion binding"/>
    <property type="evidence" value="ECO:0007669"/>
    <property type="project" value="InterPro"/>
</dbReference>
<evidence type="ECO:0000256" key="1">
    <source>
        <dbReference type="ARBA" id="ARBA00022737"/>
    </source>
</evidence>
<evidence type="ECO:0000259" key="3">
    <source>
        <dbReference type="PROSITE" id="PS50222"/>
    </source>
</evidence>
<dbReference type="GO" id="GO:0016460">
    <property type="term" value="C:myosin II complex"/>
    <property type="evidence" value="ECO:0007669"/>
    <property type="project" value="TreeGrafter"/>
</dbReference>
<reference evidence="4 6" key="1">
    <citation type="journal article" date="2012" name="Nature">
        <title>Algal genomes reveal evolutionary mosaicism and the fate of nucleomorphs.</title>
        <authorList>
            <consortium name="DOE Joint Genome Institute"/>
            <person name="Curtis B.A."/>
            <person name="Tanifuji G."/>
            <person name="Burki F."/>
            <person name="Gruber A."/>
            <person name="Irimia M."/>
            <person name="Maruyama S."/>
            <person name="Arias M.C."/>
            <person name="Ball S.G."/>
            <person name="Gile G.H."/>
            <person name="Hirakawa Y."/>
            <person name="Hopkins J.F."/>
            <person name="Kuo A."/>
            <person name="Rensing S.A."/>
            <person name="Schmutz J."/>
            <person name="Symeonidi A."/>
            <person name="Elias M."/>
            <person name="Eveleigh R.J."/>
            <person name="Herman E.K."/>
            <person name="Klute M.J."/>
            <person name="Nakayama T."/>
            <person name="Obornik M."/>
            <person name="Reyes-Prieto A."/>
            <person name="Armbrust E.V."/>
            <person name="Aves S.J."/>
            <person name="Beiko R.G."/>
            <person name="Coutinho P."/>
            <person name="Dacks J.B."/>
            <person name="Durnford D.G."/>
            <person name="Fast N.M."/>
            <person name="Green B.R."/>
            <person name="Grisdale C.J."/>
            <person name="Hempel F."/>
            <person name="Henrissat B."/>
            <person name="Hoppner M.P."/>
            <person name="Ishida K."/>
            <person name="Kim E."/>
            <person name="Koreny L."/>
            <person name="Kroth P.G."/>
            <person name="Liu Y."/>
            <person name="Malik S.B."/>
            <person name="Maier U.G."/>
            <person name="McRose D."/>
            <person name="Mock T."/>
            <person name="Neilson J.A."/>
            <person name="Onodera N.T."/>
            <person name="Poole A.M."/>
            <person name="Pritham E.J."/>
            <person name="Richards T.A."/>
            <person name="Rocap G."/>
            <person name="Roy S.W."/>
            <person name="Sarai C."/>
            <person name="Schaack S."/>
            <person name="Shirato S."/>
            <person name="Slamovits C.H."/>
            <person name="Spencer D.F."/>
            <person name="Suzuki S."/>
            <person name="Worden A.Z."/>
            <person name="Zauner S."/>
            <person name="Barry K."/>
            <person name="Bell C."/>
            <person name="Bharti A.K."/>
            <person name="Crow J.A."/>
            <person name="Grimwood J."/>
            <person name="Kramer R."/>
            <person name="Lindquist E."/>
            <person name="Lucas S."/>
            <person name="Salamov A."/>
            <person name="McFadden G.I."/>
            <person name="Lane C.E."/>
            <person name="Keeling P.J."/>
            <person name="Gray M.W."/>
            <person name="Grigoriev I.V."/>
            <person name="Archibald J.M."/>
        </authorList>
    </citation>
    <scope>NUCLEOTIDE SEQUENCE</scope>
    <source>
        <strain evidence="4 6">CCMP2712</strain>
    </source>
</reference>
<dbReference type="KEGG" id="gtt:GUITHDRAFT_108572"/>
<sequence length="173" mass="19954">MMMSGSGLQREVAFASSQFIVTGLLPYEIEDLKKVFQEFDQDGNGSIDMDELELVLRSQGQNPTREELLEMIREVDEDSNEQIEFEEFIQIIAKNRKDVDLEKEIVDEFTDKENGVDRQETGFCSLNDLRAMLKGLGENITDKEVDIMVKEAFVDRDGQVNYRQFIHGMMGKR</sequence>
<protein>
    <recommendedName>
        <fullName evidence="3">EF-hand domain-containing protein</fullName>
    </recommendedName>
</protein>
<dbReference type="Gene3D" id="1.10.238.10">
    <property type="entry name" value="EF-hand"/>
    <property type="match status" value="2"/>
</dbReference>